<name>A0A7J9F0L7_9ROSI</name>
<dbReference type="AlphaFoldDB" id="A0A7J9F0L7"/>
<organism evidence="1 2">
    <name type="scientific">Gossypium trilobum</name>
    <dbReference type="NCBI Taxonomy" id="34281"/>
    <lineage>
        <taxon>Eukaryota</taxon>
        <taxon>Viridiplantae</taxon>
        <taxon>Streptophyta</taxon>
        <taxon>Embryophyta</taxon>
        <taxon>Tracheophyta</taxon>
        <taxon>Spermatophyta</taxon>
        <taxon>Magnoliopsida</taxon>
        <taxon>eudicotyledons</taxon>
        <taxon>Gunneridae</taxon>
        <taxon>Pentapetalae</taxon>
        <taxon>rosids</taxon>
        <taxon>malvids</taxon>
        <taxon>Malvales</taxon>
        <taxon>Malvaceae</taxon>
        <taxon>Malvoideae</taxon>
        <taxon>Gossypium</taxon>
    </lineage>
</organism>
<evidence type="ECO:0000313" key="1">
    <source>
        <dbReference type="EMBL" id="MBA0778849.1"/>
    </source>
</evidence>
<dbReference type="Proteomes" id="UP000593568">
    <property type="component" value="Unassembled WGS sequence"/>
</dbReference>
<dbReference type="EMBL" id="JABEZW010000010">
    <property type="protein sequence ID" value="MBA0778849.1"/>
    <property type="molecule type" value="Genomic_DNA"/>
</dbReference>
<proteinExistence type="predicted"/>
<evidence type="ECO:0000313" key="2">
    <source>
        <dbReference type="Proteomes" id="UP000593568"/>
    </source>
</evidence>
<gene>
    <name evidence="1" type="ORF">Gotri_006664</name>
</gene>
<protein>
    <submittedName>
        <fullName evidence="1">Uncharacterized protein</fullName>
    </submittedName>
</protein>
<keyword evidence="2" id="KW-1185">Reference proteome</keyword>
<accession>A0A7J9F0L7</accession>
<sequence>MNWPLFWSKYIKMSENWYDHIPTWEPIIILQLACAPDYISWFRIHDKPYLLSEE</sequence>
<comment type="caution">
    <text evidence="1">The sequence shown here is derived from an EMBL/GenBank/DDBJ whole genome shotgun (WGS) entry which is preliminary data.</text>
</comment>
<reference evidence="1 2" key="1">
    <citation type="journal article" date="2019" name="Genome Biol. Evol.">
        <title>Insights into the evolution of the New World diploid cottons (Gossypium, subgenus Houzingenia) based on genome sequencing.</title>
        <authorList>
            <person name="Grover C.E."/>
            <person name="Arick M.A. 2nd"/>
            <person name="Thrash A."/>
            <person name="Conover J.L."/>
            <person name="Sanders W.S."/>
            <person name="Peterson D.G."/>
            <person name="Frelichowski J.E."/>
            <person name="Scheffler J.A."/>
            <person name="Scheffler B.E."/>
            <person name="Wendel J.F."/>
        </authorList>
    </citation>
    <scope>NUCLEOTIDE SEQUENCE [LARGE SCALE GENOMIC DNA]</scope>
    <source>
        <strain evidence="1">8</strain>
        <tissue evidence="1">Leaf</tissue>
    </source>
</reference>